<dbReference type="OrthoDB" id="9803192at2"/>
<keyword evidence="16" id="KW-0472">Membrane</keyword>
<dbReference type="Pfam" id="PF13510">
    <property type="entry name" value="Fer2_4"/>
    <property type="match status" value="1"/>
</dbReference>
<evidence type="ECO:0000256" key="2">
    <source>
        <dbReference type="ARBA" id="ARBA00001966"/>
    </source>
</evidence>
<proteinExistence type="inferred from homology"/>
<feature type="domain" description="2Fe-2S ferredoxin-type" evidence="18">
    <location>
        <begin position="2"/>
        <end position="80"/>
    </location>
</feature>
<comment type="similarity">
    <text evidence="5">In the C-terminal section; belongs to the prokaryotic molybdopterin-containing oxidoreductase family.</text>
</comment>
<dbReference type="SUPFAM" id="SSF54292">
    <property type="entry name" value="2Fe-2S ferredoxin-like"/>
    <property type="match status" value="1"/>
</dbReference>
<dbReference type="Pfam" id="PF00384">
    <property type="entry name" value="Molybdopterin"/>
    <property type="match status" value="1"/>
</dbReference>
<evidence type="ECO:0000256" key="5">
    <source>
        <dbReference type="ARBA" id="ARBA00007023"/>
    </source>
</evidence>
<evidence type="ECO:0000256" key="15">
    <source>
        <dbReference type="ARBA" id="ARBA00023027"/>
    </source>
</evidence>
<evidence type="ECO:0000256" key="13">
    <source>
        <dbReference type="ARBA" id="ARBA00023004"/>
    </source>
</evidence>
<dbReference type="Proteomes" id="UP000294813">
    <property type="component" value="Unassembled WGS sequence"/>
</dbReference>
<dbReference type="GO" id="GO:0043546">
    <property type="term" value="F:molybdopterin cofactor binding"/>
    <property type="evidence" value="ECO:0007669"/>
    <property type="project" value="InterPro"/>
</dbReference>
<keyword evidence="12" id="KW-0560">Oxidoreductase</keyword>
<dbReference type="InterPro" id="IPR019574">
    <property type="entry name" value="NADH_UbQ_OxRdtase_Gsu_4Fe4S-bd"/>
</dbReference>
<evidence type="ECO:0000256" key="3">
    <source>
        <dbReference type="ARBA" id="ARBA00004370"/>
    </source>
</evidence>
<dbReference type="Pfam" id="PF12838">
    <property type="entry name" value="Fer4_7"/>
    <property type="match status" value="1"/>
</dbReference>
<keyword evidence="10" id="KW-0677">Repeat</keyword>
<evidence type="ECO:0000256" key="9">
    <source>
        <dbReference type="ARBA" id="ARBA00022723"/>
    </source>
</evidence>
<dbReference type="Gene3D" id="2.20.25.90">
    <property type="entry name" value="ADC-like domains"/>
    <property type="match status" value="1"/>
</dbReference>
<evidence type="ECO:0000256" key="1">
    <source>
        <dbReference type="ARBA" id="ARBA00001942"/>
    </source>
</evidence>
<keyword evidence="8" id="KW-0001">2Fe-2S</keyword>
<keyword evidence="6" id="KW-0004">4Fe-4S</keyword>
<evidence type="ECO:0000256" key="4">
    <source>
        <dbReference type="ARBA" id="ARBA00005404"/>
    </source>
</evidence>
<evidence type="ECO:0000313" key="23">
    <source>
        <dbReference type="Proteomes" id="UP000294813"/>
    </source>
</evidence>
<feature type="domain" description="4Fe-4S ferredoxin-type" evidence="19">
    <location>
        <begin position="186"/>
        <end position="214"/>
    </location>
</feature>
<keyword evidence="7" id="KW-0500">Molybdenum</keyword>
<reference evidence="22 23" key="1">
    <citation type="submission" date="2019-03" db="EMBL/GenBank/DDBJ databases">
        <title>Genomic Encyclopedia of Type Strains, Phase IV (KMG-IV): sequencing the most valuable type-strain genomes for metagenomic binning, comparative biology and taxonomic classification.</title>
        <authorList>
            <person name="Goeker M."/>
        </authorList>
    </citation>
    <scope>NUCLEOTIDE SEQUENCE [LARGE SCALE GENOMIC DNA]</scope>
    <source>
        <strain evidence="22 23">DSM 11170</strain>
    </source>
</reference>
<feature type="domain" description="4Fe-4S ferredoxin-type" evidence="19">
    <location>
        <begin position="143"/>
        <end position="173"/>
    </location>
</feature>
<dbReference type="SMART" id="SM00929">
    <property type="entry name" value="NADH-G_4Fe-4S_3"/>
    <property type="match status" value="1"/>
</dbReference>
<dbReference type="Pfam" id="PF01568">
    <property type="entry name" value="Molydop_binding"/>
    <property type="match status" value="1"/>
</dbReference>
<comment type="cofactor">
    <cofactor evidence="1">
        <name>Mo-bis(molybdopterin guanine dinucleotide)</name>
        <dbReference type="ChEBI" id="CHEBI:60539"/>
    </cofactor>
</comment>
<dbReference type="GO" id="GO:0015942">
    <property type="term" value="P:formate metabolic process"/>
    <property type="evidence" value="ECO:0007669"/>
    <property type="project" value="InterPro"/>
</dbReference>
<dbReference type="InterPro" id="IPR006657">
    <property type="entry name" value="MoPterin_dinucl-bd_dom"/>
</dbReference>
<dbReference type="InterPro" id="IPR036010">
    <property type="entry name" value="2Fe-2S_ferredoxin-like_sf"/>
</dbReference>
<dbReference type="InterPro" id="IPR041924">
    <property type="entry name" value="Formate_Dh-H_N"/>
</dbReference>
<dbReference type="InterPro" id="IPR009010">
    <property type="entry name" value="Asp_de-COase-like_dom_sf"/>
</dbReference>
<keyword evidence="11" id="KW-1278">Translocase</keyword>
<dbReference type="CDD" id="cd00207">
    <property type="entry name" value="fer2"/>
    <property type="match status" value="1"/>
</dbReference>
<dbReference type="SUPFAM" id="SSF54862">
    <property type="entry name" value="4Fe-4S ferredoxins"/>
    <property type="match status" value="1"/>
</dbReference>
<dbReference type="FunFam" id="3.30.70.20:FF:000035">
    <property type="entry name" value="Iron hydrogenase 1"/>
    <property type="match status" value="1"/>
</dbReference>
<dbReference type="PROSITE" id="PS51669">
    <property type="entry name" value="4FE4S_MOW_BIS_MGD"/>
    <property type="match status" value="1"/>
</dbReference>
<feature type="domain" description="4Fe-4S His(Cys)3-ligated-type" evidence="21">
    <location>
        <begin position="80"/>
        <end position="119"/>
    </location>
</feature>
<dbReference type="PANTHER" id="PTHR43105">
    <property type="entry name" value="RESPIRATORY NITRATE REDUCTASE"/>
    <property type="match status" value="1"/>
</dbReference>
<keyword evidence="13" id="KW-0408">Iron</keyword>
<dbReference type="AlphaFoldDB" id="A0A4R2S911"/>
<dbReference type="Gene3D" id="3.30.70.20">
    <property type="match status" value="1"/>
</dbReference>
<dbReference type="GO" id="GO:0003954">
    <property type="term" value="F:NADH dehydrogenase activity"/>
    <property type="evidence" value="ECO:0007669"/>
    <property type="project" value="TreeGrafter"/>
</dbReference>
<evidence type="ECO:0000256" key="12">
    <source>
        <dbReference type="ARBA" id="ARBA00023002"/>
    </source>
</evidence>
<dbReference type="PROSITE" id="PS51085">
    <property type="entry name" value="2FE2S_FER_2"/>
    <property type="match status" value="1"/>
</dbReference>
<dbReference type="InterPro" id="IPR041925">
    <property type="entry name" value="CT_Formate-Dh_H"/>
</dbReference>
<keyword evidence="9" id="KW-0479">Metal-binding</keyword>
<accession>A0A4R2S911</accession>
<evidence type="ECO:0000259" key="18">
    <source>
        <dbReference type="PROSITE" id="PS51085"/>
    </source>
</evidence>
<dbReference type="Pfam" id="PF04879">
    <property type="entry name" value="Molybdop_Fe4S4"/>
    <property type="match status" value="1"/>
</dbReference>
<evidence type="ECO:0000259" key="21">
    <source>
        <dbReference type="PROSITE" id="PS51839"/>
    </source>
</evidence>
<dbReference type="FunFam" id="3.10.20.740:FF:000004">
    <property type="entry name" value="NADH-quinone oxidoreductase"/>
    <property type="match status" value="1"/>
</dbReference>
<sequence>MEQVTLTIDGQAVTVAAGTTVLAAARSLGIHVPTLCHDPDLTSEGSCRLCVVHVAGARTLMPACVTAVMPGMVVQTAAPEVVEARRTIIELLLANHPNDCLTCERAGTCALQEAAYAYGVRFPEAGSPLAGEKHQWPPDESNPMLLRDMNKCILCGKCVRACAEWQQRHVLDFGFRGFATKIVADMDQDLIGSSCVYCGACLTVCPTGALLDRRSIGRGRPWEREHVRTTCGYCGTGCQFDLAVAPGQQGKRQVVEVVPTAEAPVNGRSLCVKGRFGTGFIHHRDRLRQPLIKKDGQWVAASWSEAIALIADRWQAIKADYGSDAFGVLASARATNEDNYVIHRLARSVFGTNNIDHCARLCHASSVTGLVASLGSGAMTNPIADLAVTDFFLVIGSNTTESHPVLALAMQKALKRGAQAAVIDPRRIELAGQAQWHLQLRPGTDLALLNAMAQVIIAEGKVNADFVAKRTENYEAVAEAVKDCTPEWAEAITGVPAAIIREVALAYATAPAGAIYYTMGVTQKTTGTHNVMAIANLALLTGQIGRPGTGVNPLRGQNNVQGACDMGALPNVYPGYQPVTDEAVRRKMAQAWHVPPESLSLQTGLTLGEMLDAVDAGTIKTLLIMGENPVVSDPDSDHVVQTLQKADFVVAIDLFMNETTELAHVVLPACSFAEKTGTFTNTERRVQMVRQAIEPIGEARPDWQIITELAAAMGQPFGYTDVAQIMKEIAEVTPSYGGISHERLAVTPQGLCWPCPAPDHPGTPRLHEQAFTRGLGRFHGVSYLPPAEQPDDDYPLILSTGRRLFHYHTGTMTRRDPGLAALYSEEHLEMHPDDAQALGIGDGDWVQVTSRRGSMELALRITDAIVPGTVFTSFHFAEALVNRLTNPARDTLAQIPELKVCAVAVQKIAAPEGYQRPVHKRVLV</sequence>
<dbReference type="SUPFAM" id="SSF53706">
    <property type="entry name" value="Formate dehydrogenase/DMSO reductase, domains 1-3"/>
    <property type="match status" value="1"/>
</dbReference>
<dbReference type="GO" id="GO:0022904">
    <property type="term" value="P:respiratory electron transport chain"/>
    <property type="evidence" value="ECO:0007669"/>
    <property type="project" value="TreeGrafter"/>
</dbReference>
<evidence type="ECO:0000256" key="7">
    <source>
        <dbReference type="ARBA" id="ARBA00022505"/>
    </source>
</evidence>
<evidence type="ECO:0000256" key="17">
    <source>
        <dbReference type="ARBA" id="ARBA00034078"/>
    </source>
</evidence>
<evidence type="ECO:0000256" key="11">
    <source>
        <dbReference type="ARBA" id="ARBA00022967"/>
    </source>
</evidence>
<dbReference type="GO" id="GO:0016020">
    <property type="term" value="C:membrane"/>
    <property type="evidence" value="ECO:0007669"/>
    <property type="project" value="UniProtKB-SubCell"/>
</dbReference>
<dbReference type="NCBIfam" id="TIGR01591">
    <property type="entry name" value="Fdh-alpha"/>
    <property type="match status" value="1"/>
</dbReference>
<dbReference type="InterPro" id="IPR006656">
    <property type="entry name" value="Mopterin_OxRdtase"/>
</dbReference>
<protein>
    <submittedName>
        <fullName evidence="22">NAD-dependent formate dehydrogenase catalytic subunit</fullName>
    </submittedName>
</protein>
<dbReference type="RefSeq" id="WP_131917662.1">
    <property type="nucleotide sequence ID" value="NZ_JAOQNU010000001.1"/>
</dbReference>
<dbReference type="GO" id="GO:0008863">
    <property type="term" value="F:formate dehydrogenase (NAD+) activity"/>
    <property type="evidence" value="ECO:0007669"/>
    <property type="project" value="InterPro"/>
</dbReference>
<dbReference type="FunFam" id="2.40.40.20:FF:000005">
    <property type="entry name" value="Periplasmic nitrate reductase"/>
    <property type="match status" value="1"/>
</dbReference>
<feature type="domain" description="4Fe-4S Mo/W bis-MGD-type" evidence="20">
    <location>
        <begin position="224"/>
        <end position="285"/>
    </location>
</feature>
<dbReference type="Gene3D" id="3.40.50.740">
    <property type="match status" value="1"/>
</dbReference>
<keyword evidence="15" id="KW-0520">NAD</keyword>
<dbReference type="InterPro" id="IPR017900">
    <property type="entry name" value="4Fe4S_Fe_S_CS"/>
</dbReference>
<dbReference type="SUPFAM" id="SSF50692">
    <property type="entry name" value="ADC-like"/>
    <property type="match status" value="1"/>
</dbReference>
<dbReference type="EMBL" id="SLXT01000001">
    <property type="protein sequence ID" value="TCP68901.1"/>
    <property type="molecule type" value="Genomic_DNA"/>
</dbReference>
<dbReference type="SMART" id="SM00926">
    <property type="entry name" value="Molybdop_Fe4S4"/>
    <property type="match status" value="1"/>
</dbReference>
<dbReference type="InterPro" id="IPR017896">
    <property type="entry name" value="4Fe4S_Fe-S-bd"/>
</dbReference>
<dbReference type="CDD" id="cd02790">
    <property type="entry name" value="MopB_CT_Formate-Dh_H"/>
    <property type="match status" value="1"/>
</dbReference>
<dbReference type="Pfam" id="PF10588">
    <property type="entry name" value="NADH-G_4Fe-4S_3"/>
    <property type="match status" value="1"/>
</dbReference>
<evidence type="ECO:0000256" key="6">
    <source>
        <dbReference type="ARBA" id="ARBA00022485"/>
    </source>
</evidence>
<evidence type="ECO:0000256" key="8">
    <source>
        <dbReference type="ARBA" id="ARBA00022714"/>
    </source>
</evidence>
<dbReference type="GO" id="GO:0046872">
    <property type="term" value="F:metal ion binding"/>
    <property type="evidence" value="ECO:0007669"/>
    <property type="project" value="UniProtKB-KW"/>
</dbReference>
<keyword evidence="23" id="KW-1185">Reference proteome</keyword>
<comment type="cofactor">
    <cofactor evidence="17">
        <name>[2Fe-2S] cluster</name>
        <dbReference type="ChEBI" id="CHEBI:190135"/>
    </cofactor>
</comment>
<dbReference type="PROSITE" id="PS00198">
    <property type="entry name" value="4FE4S_FER_1"/>
    <property type="match status" value="1"/>
</dbReference>
<comment type="caution">
    <text evidence="22">The sequence shown here is derived from an EMBL/GenBank/DDBJ whole genome shotgun (WGS) entry which is preliminary data.</text>
</comment>
<comment type="cofactor">
    <cofactor evidence="2">
        <name>[4Fe-4S] cluster</name>
        <dbReference type="ChEBI" id="CHEBI:49883"/>
    </cofactor>
</comment>
<keyword evidence="14" id="KW-0411">Iron-sulfur</keyword>
<dbReference type="InterPro" id="IPR006478">
    <property type="entry name" value="Formate_DH_asu"/>
</dbReference>
<evidence type="ECO:0000256" key="10">
    <source>
        <dbReference type="ARBA" id="ARBA00022737"/>
    </source>
</evidence>
<dbReference type="PIRSF" id="PIRSF036643">
    <property type="entry name" value="FDH_alpha"/>
    <property type="match status" value="1"/>
</dbReference>
<gene>
    <name evidence="22" type="ORF">EDD73_10167</name>
</gene>
<dbReference type="InterPro" id="IPR050123">
    <property type="entry name" value="Prok_molybdopt-oxidoreductase"/>
</dbReference>
<dbReference type="CDD" id="cd02753">
    <property type="entry name" value="MopB_Formate-Dh-H"/>
    <property type="match status" value="1"/>
</dbReference>
<dbReference type="Gene3D" id="3.10.20.740">
    <property type="match status" value="1"/>
</dbReference>
<comment type="similarity">
    <text evidence="4">Belongs to the complex I 75 kDa subunit family.</text>
</comment>
<dbReference type="PANTHER" id="PTHR43105:SF14">
    <property type="entry name" value="FORMATE DEHYDROGENASE H"/>
    <property type="match status" value="1"/>
</dbReference>
<evidence type="ECO:0000259" key="20">
    <source>
        <dbReference type="PROSITE" id="PS51669"/>
    </source>
</evidence>
<dbReference type="PROSITE" id="PS51839">
    <property type="entry name" value="4FE4S_HC3"/>
    <property type="match status" value="1"/>
</dbReference>
<evidence type="ECO:0000313" key="22">
    <source>
        <dbReference type="EMBL" id="TCP68901.1"/>
    </source>
</evidence>
<dbReference type="InterPro" id="IPR006963">
    <property type="entry name" value="Mopterin_OxRdtase_4Fe-4S_dom"/>
</dbReference>
<dbReference type="InterPro" id="IPR001041">
    <property type="entry name" value="2Fe-2S_ferredoxin-type"/>
</dbReference>
<dbReference type="GO" id="GO:0051539">
    <property type="term" value="F:4 iron, 4 sulfur cluster binding"/>
    <property type="evidence" value="ECO:0007669"/>
    <property type="project" value="UniProtKB-KW"/>
</dbReference>
<dbReference type="Gene3D" id="3.40.228.10">
    <property type="entry name" value="Dimethylsulfoxide Reductase, domain 2"/>
    <property type="match status" value="1"/>
</dbReference>
<name>A0A4R2S911_9FIRM</name>
<dbReference type="GO" id="GO:0051537">
    <property type="term" value="F:2 iron, 2 sulfur cluster binding"/>
    <property type="evidence" value="ECO:0007669"/>
    <property type="project" value="UniProtKB-KW"/>
</dbReference>
<evidence type="ECO:0000256" key="14">
    <source>
        <dbReference type="ARBA" id="ARBA00023014"/>
    </source>
</evidence>
<dbReference type="PROSITE" id="PS51379">
    <property type="entry name" value="4FE4S_FER_2"/>
    <property type="match status" value="2"/>
</dbReference>
<organism evidence="22 23">
    <name type="scientific">Heliophilum fasciatum</name>
    <dbReference type="NCBI Taxonomy" id="35700"/>
    <lineage>
        <taxon>Bacteria</taxon>
        <taxon>Bacillati</taxon>
        <taxon>Bacillota</taxon>
        <taxon>Clostridia</taxon>
        <taxon>Eubacteriales</taxon>
        <taxon>Heliobacteriaceae</taxon>
        <taxon>Heliophilum</taxon>
    </lineage>
</organism>
<evidence type="ECO:0000256" key="16">
    <source>
        <dbReference type="ARBA" id="ARBA00023136"/>
    </source>
</evidence>
<comment type="subcellular location">
    <subcellularLocation>
        <location evidence="3">Membrane</location>
    </subcellularLocation>
</comment>
<evidence type="ECO:0000259" key="19">
    <source>
        <dbReference type="PROSITE" id="PS51379"/>
    </source>
</evidence>
<dbReference type="Gene3D" id="2.40.40.20">
    <property type="match status" value="1"/>
</dbReference>